<feature type="active site" evidence="5">
    <location>
        <position position="111"/>
    </location>
</feature>
<evidence type="ECO:0000256" key="1">
    <source>
        <dbReference type="ARBA" id="ARBA00007092"/>
    </source>
</evidence>
<evidence type="ECO:0000256" key="6">
    <source>
        <dbReference type="PIRSR" id="PIRSR604808-2"/>
    </source>
</evidence>
<evidence type="ECO:0000256" key="5">
    <source>
        <dbReference type="PIRSR" id="PIRSR604808-1"/>
    </source>
</evidence>
<dbReference type="InterPro" id="IPR037493">
    <property type="entry name" value="ExoIII-like"/>
</dbReference>
<name>A0A0A2DLH5_9CORY</name>
<dbReference type="RefSeq" id="WP_035114604.1">
    <property type="nucleotide sequence ID" value="NZ_CP047046.1"/>
</dbReference>
<dbReference type="EMBL" id="JRVJ01000010">
    <property type="protein sequence ID" value="KGM18627.1"/>
    <property type="molecule type" value="Genomic_DNA"/>
</dbReference>
<feature type="binding site" evidence="6">
    <location>
        <position position="168"/>
    </location>
    <ligand>
        <name>Mg(2+)</name>
        <dbReference type="ChEBI" id="CHEBI:18420"/>
        <label>1</label>
    </ligand>
</feature>
<dbReference type="GO" id="GO:0046872">
    <property type="term" value="F:metal ion binding"/>
    <property type="evidence" value="ECO:0007669"/>
    <property type="project" value="UniProtKB-KW"/>
</dbReference>
<dbReference type="PROSITE" id="PS51435">
    <property type="entry name" value="AP_NUCLEASE_F1_4"/>
    <property type="match status" value="1"/>
</dbReference>
<dbReference type="PANTHER" id="PTHR43250:SF2">
    <property type="entry name" value="EXODEOXYRIBONUCLEASE III"/>
    <property type="match status" value="1"/>
</dbReference>
<evidence type="ECO:0000313" key="10">
    <source>
        <dbReference type="Proteomes" id="UP000030145"/>
    </source>
</evidence>
<protein>
    <submittedName>
        <fullName evidence="9">Exodeoxyribonuclease III</fullName>
    </submittedName>
</protein>
<feature type="binding site" evidence="6">
    <location>
        <position position="166"/>
    </location>
    <ligand>
        <name>Mg(2+)</name>
        <dbReference type="ChEBI" id="CHEBI:18420"/>
        <label>1</label>
    </ligand>
</feature>
<feature type="active site" description="Proton acceptor" evidence="5">
    <location>
        <position position="261"/>
    </location>
</feature>
<feature type="binding site" evidence="6">
    <location>
        <position position="261"/>
    </location>
    <ligand>
        <name>Mg(2+)</name>
        <dbReference type="ChEBI" id="CHEBI:18420"/>
        <label>1</label>
    </ligand>
</feature>
<dbReference type="NCBIfam" id="TIGR00633">
    <property type="entry name" value="xth"/>
    <property type="match status" value="1"/>
</dbReference>
<keyword evidence="10" id="KW-1185">Reference proteome</keyword>
<dbReference type="InterPro" id="IPR036691">
    <property type="entry name" value="Endo/exonu/phosph_ase_sf"/>
</dbReference>
<keyword evidence="6" id="KW-0464">Manganese</keyword>
<dbReference type="GO" id="GO:0008311">
    <property type="term" value="F:double-stranded DNA 3'-5' DNA exonuclease activity"/>
    <property type="evidence" value="ECO:0007669"/>
    <property type="project" value="InterPro"/>
</dbReference>
<evidence type="ECO:0000256" key="4">
    <source>
        <dbReference type="ARBA" id="ARBA00022842"/>
    </source>
</evidence>
<feature type="site" description="Transition state stabilizer" evidence="7">
    <location>
        <position position="168"/>
    </location>
</feature>
<feature type="binding site" evidence="6">
    <location>
        <position position="260"/>
    </location>
    <ligand>
        <name>Mg(2+)</name>
        <dbReference type="ChEBI" id="CHEBI:18420"/>
        <label>1</label>
    </ligand>
</feature>
<feature type="binding site" evidence="6">
    <location>
        <position position="7"/>
    </location>
    <ligand>
        <name>Mg(2+)</name>
        <dbReference type="ChEBI" id="CHEBI:18420"/>
        <label>1</label>
    </ligand>
</feature>
<feature type="active site" description="Proton donor/acceptor" evidence="5">
    <location>
        <position position="166"/>
    </location>
</feature>
<dbReference type="InterPro" id="IPR004808">
    <property type="entry name" value="AP_endonuc_1"/>
</dbReference>
<evidence type="ECO:0000256" key="7">
    <source>
        <dbReference type="PIRSR" id="PIRSR604808-3"/>
    </source>
</evidence>
<evidence type="ECO:0000256" key="3">
    <source>
        <dbReference type="ARBA" id="ARBA00022801"/>
    </source>
</evidence>
<dbReference type="Proteomes" id="UP000030145">
    <property type="component" value="Unassembled WGS sequence"/>
</dbReference>
<dbReference type="InterPro" id="IPR005135">
    <property type="entry name" value="Endo/exonuclease/phosphatase"/>
</dbReference>
<feature type="domain" description="Endonuclease/exonuclease/phosphatase" evidence="8">
    <location>
        <begin position="4"/>
        <end position="261"/>
    </location>
</feature>
<sequence>MRIATWNINSVRTREDRVREFLTRSDVDVLCLQETKCTDKQFPDFTDTGYEQAHFGLHSFNGVAILSRVGLENVKTNFGQPGFDKDLPQDQNMEARAIGATCGDVEVWSLYVPNGREIRDPHYTYKLRWLQALADYARGEVTTGRSADTQGDTITPAEDKLCLVGDFNIAPRDEDVWDRSHFDGKTHVTPRERACLAALENAGMEEATKLIEDEYTYWDYQALRFQKGEGMRIDLQYARGISATSARVDRDERKGKGASDHAPVIIDYEV</sequence>
<evidence type="ECO:0000313" key="9">
    <source>
        <dbReference type="EMBL" id="KGM18627.1"/>
    </source>
</evidence>
<reference evidence="9 10" key="1">
    <citation type="submission" date="2014-10" db="EMBL/GenBank/DDBJ databases">
        <title>Whole Genome sequence of Corynebacterium auriscanis strain CIP 106629.</title>
        <authorList>
            <person name="Hassan S.S."/>
            <person name="Jamal S.B."/>
            <person name="Tiwari S."/>
            <person name="Oliveira L.D.C."/>
            <person name="Souza F."/>
            <person name="Mariano D.C."/>
            <person name="Almeida S."/>
            <person name="Dorella F."/>
            <person name="Pereira F."/>
            <person name="Carvalho A."/>
            <person name="Leal C.A."/>
            <person name="Soares S.D.C."/>
            <person name="Figueiredo H.C."/>
            <person name="Silva A."/>
            <person name="Azevedo V.A."/>
        </authorList>
    </citation>
    <scope>NUCLEOTIDE SEQUENCE [LARGE SCALE GENOMIC DNA]</scope>
    <source>
        <strain evidence="9 10">CIP 106629</strain>
    </source>
</reference>
<proteinExistence type="inferred from homology"/>
<evidence type="ECO:0000256" key="2">
    <source>
        <dbReference type="ARBA" id="ARBA00022723"/>
    </source>
</evidence>
<gene>
    <name evidence="9" type="ORF">MA47_06800</name>
</gene>
<comment type="similarity">
    <text evidence="1">Belongs to the DNA repair enzymes AP/ExoA family.</text>
</comment>
<accession>A0A0A2DLH5</accession>
<dbReference type="PANTHER" id="PTHR43250">
    <property type="entry name" value="EXODEOXYRIBONUCLEASE III"/>
    <property type="match status" value="1"/>
</dbReference>
<keyword evidence="2 6" id="KW-0479">Metal-binding</keyword>
<dbReference type="Pfam" id="PF03372">
    <property type="entry name" value="Exo_endo_phos"/>
    <property type="match status" value="1"/>
</dbReference>
<organism evidence="9 10">
    <name type="scientific">Corynebacterium auriscanis</name>
    <dbReference type="NCBI Taxonomy" id="99807"/>
    <lineage>
        <taxon>Bacteria</taxon>
        <taxon>Bacillati</taxon>
        <taxon>Actinomycetota</taxon>
        <taxon>Actinomycetes</taxon>
        <taxon>Mycobacteriales</taxon>
        <taxon>Corynebacteriaceae</taxon>
        <taxon>Corynebacterium</taxon>
    </lineage>
</organism>
<comment type="cofactor">
    <cofactor evidence="6">
        <name>Mg(2+)</name>
        <dbReference type="ChEBI" id="CHEBI:18420"/>
    </cofactor>
    <cofactor evidence="6">
        <name>Mn(2+)</name>
        <dbReference type="ChEBI" id="CHEBI:29035"/>
    </cofactor>
    <text evidence="6">Probably binds two magnesium or manganese ions per subunit.</text>
</comment>
<keyword evidence="3" id="KW-0378">Hydrolase</keyword>
<dbReference type="AlphaFoldDB" id="A0A0A2DLH5"/>
<dbReference type="Gene3D" id="3.60.10.10">
    <property type="entry name" value="Endonuclease/exonuclease/phosphatase"/>
    <property type="match status" value="1"/>
</dbReference>
<dbReference type="GeneID" id="300552093"/>
<evidence type="ECO:0000259" key="8">
    <source>
        <dbReference type="Pfam" id="PF03372"/>
    </source>
</evidence>
<feature type="binding site" evidence="6">
    <location>
        <position position="34"/>
    </location>
    <ligand>
        <name>Mg(2+)</name>
        <dbReference type="ChEBI" id="CHEBI:18420"/>
        <label>1</label>
    </ligand>
</feature>
<comment type="caution">
    <text evidence="9">The sequence shown here is derived from an EMBL/GenBank/DDBJ whole genome shotgun (WGS) entry which is preliminary data.</text>
</comment>
<keyword evidence="4 6" id="KW-0460">Magnesium</keyword>
<feature type="site" description="Important for catalytic activity" evidence="7">
    <location>
        <position position="234"/>
    </location>
</feature>
<dbReference type="SUPFAM" id="SSF56219">
    <property type="entry name" value="DNase I-like"/>
    <property type="match status" value="1"/>
</dbReference>
<dbReference type="GO" id="GO:0006281">
    <property type="term" value="P:DNA repair"/>
    <property type="evidence" value="ECO:0007669"/>
    <property type="project" value="InterPro"/>
</dbReference>
<feature type="site" description="Interaction with DNA substrate" evidence="7">
    <location>
        <position position="261"/>
    </location>
</feature>